<dbReference type="RefSeq" id="WP_145268946.1">
    <property type="nucleotide sequence ID" value="NZ_CP036272.1"/>
</dbReference>
<dbReference type="OrthoDB" id="285984at2"/>
<evidence type="ECO:0000256" key="1">
    <source>
        <dbReference type="SAM" id="SignalP"/>
    </source>
</evidence>
<feature type="signal peptide" evidence="1">
    <location>
        <begin position="1"/>
        <end position="24"/>
    </location>
</feature>
<name>A0A517SPK6_9BACT</name>
<dbReference type="Proteomes" id="UP000315003">
    <property type="component" value="Chromosome"/>
</dbReference>
<keyword evidence="1" id="KW-0732">Signal</keyword>
<organism evidence="2 3">
    <name type="scientific">Stieleria bergensis</name>
    <dbReference type="NCBI Taxonomy" id="2528025"/>
    <lineage>
        <taxon>Bacteria</taxon>
        <taxon>Pseudomonadati</taxon>
        <taxon>Planctomycetota</taxon>
        <taxon>Planctomycetia</taxon>
        <taxon>Pirellulales</taxon>
        <taxon>Pirellulaceae</taxon>
        <taxon>Stieleria</taxon>
    </lineage>
</organism>
<feature type="chain" id="PRO_5021762453" evidence="1">
    <location>
        <begin position="25"/>
        <end position="218"/>
    </location>
</feature>
<evidence type="ECO:0000313" key="3">
    <source>
        <dbReference type="Proteomes" id="UP000315003"/>
    </source>
</evidence>
<reference evidence="2 3" key="1">
    <citation type="submission" date="2019-02" db="EMBL/GenBank/DDBJ databases">
        <title>Deep-cultivation of Planctomycetes and their phenomic and genomic characterization uncovers novel biology.</title>
        <authorList>
            <person name="Wiegand S."/>
            <person name="Jogler M."/>
            <person name="Boedeker C."/>
            <person name="Pinto D."/>
            <person name="Vollmers J."/>
            <person name="Rivas-Marin E."/>
            <person name="Kohn T."/>
            <person name="Peeters S.H."/>
            <person name="Heuer A."/>
            <person name="Rast P."/>
            <person name="Oberbeckmann S."/>
            <person name="Bunk B."/>
            <person name="Jeske O."/>
            <person name="Meyerdierks A."/>
            <person name="Storesund J.E."/>
            <person name="Kallscheuer N."/>
            <person name="Luecker S."/>
            <person name="Lage O.M."/>
            <person name="Pohl T."/>
            <person name="Merkel B.J."/>
            <person name="Hornburger P."/>
            <person name="Mueller R.-W."/>
            <person name="Bruemmer F."/>
            <person name="Labrenz M."/>
            <person name="Spormann A.M."/>
            <person name="Op den Camp H."/>
            <person name="Overmann J."/>
            <person name="Amann R."/>
            <person name="Jetten M.S.M."/>
            <person name="Mascher T."/>
            <person name="Medema M.H."/>
            <person name="Devos D.P."/>
            <person name="Kaster A.-K."/>
            <person name="Ovreas L."/>
            <person name="Rohde M."/>
            <person name="Galperin M.Y."/>
            <person name="Jogler C."/>
        </authorList>
    </citation>
    <scope>NUCLEOTIDE SEQUENCE [LARGE SCALE GENOMIC DNA]</scope>
    <source>
        <strain evidence="2 3">SV_7m_r</strain>
    </source>
</reference>
<keyword evidence="3" id="KW-1185">Reference proteome</keyword>
<proteinExistence type="predicted"/>
<sequence length="218" mass="23110" precursor="true">MRISSLLALALAAMALLIASPATQADYDFSALLADVDFKDEAKPAPVKPQDGFNLPPATQVPANQPLAFPELPVAKIDQAADQVEAVAPQPIADHEHVATDHVATPHAAPCNSCGHQHIGICERIGAQVHGRIQHVGCQTYSVPRLPVSTFYQNWRSNACNVHVWDGFHNHCPSKLDMSIRHLGPCHCGKCRGGCGTCDKGCASTPCDAPACDAQPAS</sequence>
<evidence type="ECO:0000313" key="2">
    <source>
        <dbReference type="EMBL" id="QDT58056.1"/>
    </source>
</evidence>
<dbReference type="EMBL" id="CP036272">
    <property type="protein sequence ID" value="QDT58056.1"/>
    <property type="molecule type" value="Genomic_DNA"/>
</dbReference>
<gene>
    <name evidence="2" type="ORF">SV7mr_05450</name>
</gene>
<dbReference type="AlphaFoldDB" id="A0A517SPK6"/>
<accession>A0A517SPK6</accession>
<protein>
    <submittedName>
        <fullName evidence="2">Uncharacterized protein</fullName>
    </submittedName>
</protein>